<dbReference type="InterPro" id="IPR006047">
    <property type="entry name" value="GH13_cat_dom"/>
</dbReference>
<dbReference type="GO" id="GO:0005978">
    <property type="term" value="P:glycogen biosynthetic process"/>
    <property type="evidence" value="ECO:0007669"/>
    <property type="project" value="UniProtKB-UniPathway"/>
</dbReference>
<evidence type="ECO:0000256" key="1">
    <source>
        <dbReference type="ARBA" id="ARBA00000826"/>
    </source>
</evidence>
<comment type="similarity">
    <text evidence="3">Belongs to the glycosyl hydrolase 13 family. GlgB subfamily.</text>
</comment>
<evidence type="ECO:0000256" key="6">
    <source>
        <dbReference type="ARBA" id="ARBA00022676"/>
    </source>
</evidence>
<evidence type="ECO:0000256" key="9">
    <source>
        <dbReference type="ARBA" id="ARBA00023277"/>
    </source>
</evidence>
<dbReference type="HAMAP" id="MF_00685">
    <property type="entry name" value="GlgB"/>
    <property type="match status" value="1"/>
</dbReference>
<dbReference type="FunFam" id="3.20.20.80:FF:000003">
    <property type="entry name" value="1,4-alpha-glucan branching enzyme GlgB"/>
    <property type="match status" value="1"/>
</dbReference>
<evidence type="ECO:0000256" key="7">
    <source>
        <dbReference type="ARBA" id="ARBA00022679"/>
    </source>
</evidence>
<dbReference type="InterPro" id="IPR054169">
    <property type="entry name" value="GlgB_N"/>
</dbReference>
<dbReference type="InterPro" id="IPR004193">
    <property type="entry name" value="Glyco_hydro_13_N"/>
</dbReference>
<dbReference type="PANTHER" id="PTHR43651:SF3">
    <property type="entry name" value="1,4-ALPHA-GLUCAN-BRANCHING ENZYME"/>
    <property type="match status" value="1"/>
</dbReference>
<dbReference type="AlphaFoldDB" id="A0A484H5X3"/>
<proteinExistence type="inferred from homology"/>
<dbReference type="Gene3D" id="3.20.20.80">
    <property type="entry name" value="Glycosidases"/>
    <property type="match status" value="1"/>
</dbReference>
<dbReference type="PANTHER" id="PTHR43651">
    <property type="entry name" value="1,4-ALPHA-GLUCAN-BRANCHING ENZYME"/>
    <property type="match status" value="1"/>
</dbReference>
<evidence type="ECO:0000256" key="8">
    <source>
        <dbReference type="ARBA" id="ARBA00023056"/>
    </source>
</evidence>
<keyword evidence="5" id="KW-0321">Glycogen metabolism</keyword>
<reference evidence="11" key="1">
    <citation type="submission" date="2018-10" db="EMBL/GenBank/DDBJ databases">
        <authorList>
            <person name="Gruber-Vodicka H."/>
            <person name="Jaeckle O."/>
        </authorList>
    </citation>
    <scope>NUCLEOTIDE SEQUENCE</scope>
</reference>
<dbReference type="Gene3D" id="2.60.40.10">
    <property type="entry name" value="Immunoglobulins"/>
    <property type="match status" value="1"/>
</dbReference>
<dbReference type="Pfam" id="PF02922">
    <property type="entry name" value="CBM_48"/>
    <property type="match status" value="1"/>
</dbReference>
<dbReference type="Pfam" id="PF00128">
    <property type="entry name" value="Alpha-amylase"/>
    <property type="match status" value="1"/>
</dbReference>
<keyword evidence="7 11" id="KW-0808">Transferase</keyword>
<dbReference type="SMART" id="SM00642">
    <property type="entry name" value="Aamy"/>
    <property type="match status" value="1"/>
</dbReference>
<dbReference type="EMBL" id="LR026963">
    <property type="protein sequence ID" value="VBB68904.1"/>
    <property type="molecule type" value="Genomic_DNA"/>
</dbReference>
<sequence length="736" mass="83932">MNYQAIDGAVLGLMNSDHADPFSILGIHSAEPDVGMVIRAFLPHALRLDVVDMAGTVLAPMEQIHEQGFFVALFPEATERFAYKLRLHFWDGGATDIEDTYRFPPVLGEIDQYLLAEGTHLRSYEKLGAHLMEIDGVQGVAFAVWAPNARRVSVIGDFNEWDGRRHPMRVHHSCGVWDLFVPCIGIGTNYKFEIRGPHGNLIPAKADPYAFWCEVPPRTASRVYESCFRWTDDEWMKNRSSTSANTHPICIYEVHLMSWRRNPEQGFRSLSYRELAEELVDYVKDMGYTHIELLPVNEHPFVGSWGYQPIALFAPTSRLGEPDDFRYFVNRCHEANIGVILDWVPGHFPEDAHGLGFFDGTHLYEHMDPRQGRHSDWGTLVYNYDRSEVQNFLLSNALFWLDQYHIDGLRVDAVASMIYLDYSRSSGEWIPNEYGGKENLAAISFLKRVNEVVYAQHSGAFTCAEESTAWPMVSRPTYLGGLGFGYKWNMGWMHDTLRYISKDPVHRRFHHDDLTFGLLYAFHENFILAISHDEVVHGKGSLVSKMPGDEWRKFANLRLYFAFMYTQPGKKLLFMGSEFGQTSEWNHDDSLGWHLLQYPIHKGAQNCLRDLNTLCRHHSALHQLDNVDNEREGFLWIDCHDHDQSTLSYVRRGLNPEDFVVVVCNFTPVVRYHYRIGVPTHAVYKEIFNSDAAVYGGSNVGNAGAVMSDPAPMHSQPCSMSLILPPLGAVIFKPAA</sequence>
<dbReference type="Pfam" id="PF02806">
    <property type="entry name" value="Alpha-amylase_C"/>
    <property type="match status" value="1"/>
</dbReference>
<dbReference type="GO" id="GO:0004553">
    <property type="term" value="F:hydrolase activity, hydrolyzing O-glycosyl compounds"/>
    <property type="evidence" value="ECO:0007669"/>
    <property type="project" value="InterPro"/>
</dbReference>
<evidence type="ECO:0000259" key="10">
    <source>
        <dbReference type="SMART" id="SM00642"/>
    </source>
</evidence>
<dbReference type="Pfam" id="PF22019">
    <property type="entry name" value="GlgB_N"/>
    <property type="match status" value="1"/>
</dbReference>
<dbReference type="NCBIfam" id="NF003811">
    <property type="entry name" value="PRK05402.1"/>
    <property type="match status" value="1"/>
</dbReference>
<dbReference type="CDD" id="cd11322">
    <property type="entry name" value="AmyAc_Glg_BE"/>
    <property type="match status" value="1"/>
</dbReference>
<gene>
    <name evidence="11" type="ORF">RIEGSTA812A_PEG_377</name>
</gene>
<dbReference type="SUPFAM" id="SSF51011">
    <property type="entry name" value="Glycosyl hydrolase domain"/>
    <property type="match status" value="1"/>
</dbReference>
<dbReference type="InterPro" id="IPR037439">
    <property type="entry name" value="Branching_enzy"/>
</dbReference>
<dbReference type="InterPro" id="IPR014756">
    <property type="entry name" value="Ig_E-set"/>
</dbReference>
<name>A0A484H5X3_9ZZZZ</name>
<dbReference type="InterPro" id="IPR044143">
    <property type="entry name" value="GlgB_N_E_set_prok"/>
</dbReference>
<dbReference type="InterPro" id="IPR013780">
    <property type="entry name" value="Glyco_hydro_b"/>
</dbReference>
<dbReference type="EC" id="2.4.1.18" evidence="4"/>
<dbReference type="InterPro" id="IPR006048">
    <property type="entry name" value="A-amylase/branching_C"/>
</dbReference>
<dbReference type="FunFam" id="2.60.40.1180:FF:000002">
    <property type="entry name" value="1,4-alpha-glucan branching enzyme GlgB"/>
    <property type="match status" value="1"/>
</dbReference>
<dbReference type="CDD" id="cd02855">
    <property type="entry name" value="E_set_GBE_prok_N"/>
    <property type="match status" value="1"/>
</dbReference>
<dbReference type="GO" id="GO:0043169">
    <property type="term" value="F:cation binding"/>
    <property type="evidence" value="ECO:0007669"/>
    <property type="project" value="InterPro"/>
</dbReference>
<feature type="domain" description="Glycosyl hydrolase family 13 catalytic" evidence="10">
    <location>
        <begin position="250"/>
        <end position="609"/>
    </location>
</feature>
<dbReference type="SUPFAM" id="SSF81296">
    <property type="entry name" value="E set domains"/>
    <property type="match status" value="2"/>
</dbReference>
<dbReference type="NCBIfam" id="NF008967">
    <property type="entry name" value="PRK12313.1"/>
    <property type="match status" value="1"/>
</dbReference>
<accession>A0A484H5X3</accession>
<comment type="catalytic activity">
    <reaction evidence="1">
        <text>Transfers a segment of a (1-&gt;4)-alpha-D-glucan chain to a primary hydroxy group in a similar glucan chain.</text>
        <dbReference type="EC" id="2.4.1.18"/>
    </reaction>
</comment>
<keyword evidence="9" id="KW-0119">Carbohydrate metabolism</keyword>
<dbReference type="SUPFAM" id="SSF51445">
    <property type="entry name" value="(Trans)glycosidases"/>
    <property type="match status" value="1"/>
</dbReference>
<dbReference type="PIRSF" id="PIRSF000463">
    <property type="entry name" value="GlgB"/>
    <property type="match status" value="1"/>
</dbReference>
<evidence type="ECO:0000256" key="3">
    <source>
        <dbReference type="ARBA" id="ARBA00009000"/>
    </source>
</evidence>
<evidence type="ECO:0000313" key="11">
    <source>
        <dbReference type="EMBL" id="VBB68904.1"/>
    </source>
</evidence>
<dbReference type="UniPathway" id="UPA00164"/>
<protein>
    <recommendedName>
        <fullName evidence="4">1,4-alpha-glucan branching enzyme</fullName>
        <ecNumber evidence="4">2.4.1.18</ecNumber>
    </recommendedName>
</protein>
<evidence type="ECO:0000256" key="2">
    <source>
        <dbReference type="ARBA" id="ARBA00004964"/>
    </source>
</evidence>
<dbReference type="GO" id="GO:0003844">
    <property type="term" value="F:1,4-alpha-glucan branching enzyme activity"/>
    <property type="evidence" value="ECO:0007669"/>
    <property type="project" value="UniProtKB-EC"/>
</dbReference>
<dbReference type="InterPro" id="IPR006407">
    <property type="entry name" value="GlgB"/>
</dbReference>
<keyword evidence="8" id="KW-0320">Glycogen biosynthesis</keyword>
<organism evidence="11">
    <name type="scientific">invertebrate metagenome</name>
    <dbReference type="NCBI Taxonomy" id="1711999"/>
    <lineage>
        <taxon>unclassified sequences</taxon>
        <taxon>metagenomes</taxon>
        <taxon>organismal metagenomes</taxon>
    </lineage>
</organism>
<evidence type="ECO:0000256" key="4">
    <source>
        <dbReference type="ARBA" id="ARBA00012541"/>
    </source>
</evidence>
<dbReference type="FunFam" id="2.60.40.10:FF:000169">
    <property type="entry name" value="1,4-alpha-glucan branching enzyme GlgB"/>
    <property type="match status" value="1"/>
</dbReference>
<dbReference type="Gene3D" id="2.60.40.1180">
    <property type="entry name" value="Golgi alpha-mannosidase II"/>
    <property type="match status" value="1"/>
</dbReference>
<evidence type="ECO:0000256" key="5">
    <source>
        <dbReference type="ARBA" id="ARBA00022600"/>
    </source>
</evidence>
<dbReference type="NCBIfam" id="TIGR01515">
    <property type="entry name" value="branching_enzym"/>
    <property type="match status" value="1"/>
</dbReference>
<comment type="pathway">
    <text evidence="2">Glycan biosynthesis; glycogen biosynthesis.</text>
</comment>
<dbReference type="GO" id="GO:0005829">
    <property type="term" value="C:cytosol"/>
    <property type="evidence" value="ECO:0007669"/>
    <property type="project" value="TreeGrafter"/>
</dbReference>
<keyword evidence="6 11" id="KW-0328">Glycosyltransferase</keyword>
<dbReference type="InterPro" id="IPR013783">
    <property type="entry name" value="Ig-like_fold"/>
</dbReference>
<dbReference type="InterPro" id="IPR017853">
    <property type="entry name" value="GH"/>
</dbReference>